<evidence type="ECO:0000313" key="2">
    <source>
        <dbReference type="Proteomes" id="UP000828048"/>
    </source>
</evidence>
<sequence length="336" mass="37761">MKKGRSGPGMKKGGSLAQLLQKSLSTQEQGHSALQTQPPAVVAECMATLATQPSQLPTSPTEQINPFCSPNTTVGSGASSQIVSKKRGRGPTRGKNVDKLRKILGQPIPVDINPETMSIEGEHATSVAYAIGLNIRDHAPVRDIGWGDIDFGIRESIVMRVGQIFGIGDYKNDMVVRRVIDIKCQSLYSDWKCELHNHYKYLKEKKVSDLKSHALYPCNPNDWVFMIENVWETEDWKKKSLKGQKARSFLKFNHTSGSRSFASRASIYIKENNKKQPFTDSFKETHIRHRVGNDAWINDKAKECHIQMTNPQKDNLECMNKAILCRFNTDFVKVGI</sequence>
<proteinExistence type="predicted"/>
<dbReference type="Proteomes" id="UP000828048">
    <property type="component" value="Chromosome 4"/>
</dbReference>
<dbReference type="EMBL" id="CM037154">
    <property type="protein sequence ID" value="KAH7860594.1"/>
    <property type="molecule type" value="Genomic_DNA"/>
</dbReference>
<organism evidence="1 2">
    <name type="scientific">Vaccinium darrowii</name>
    <dbReference type="NCBI Taxonomy" id="229202"/>
    <lineage>
        <taxon>Eukaryota</taxon>
        <taxon>Viridiplantae</taxon>
        <taxon>Streptophyta</taxon>
        <taxon>Embryophyta</taxon>
        <taxon>Tracheophyta</taxon>
        <taxon>Spermatophyta</taxon>
        <taxon>Magnoliopsida</taxon>
        <taxon>eudicotyledons</taxon>
        <taxon>Gunneridae</taxon>
        <taxon>Pentapetalae</taxon>
        <taxon>asterids</taxon>
        <taxon>Ericales</taxon>
        <taxon>Ericaceae</taxon>
        <taxon>Vaccinioideae</taxon>
        <taxon>Vaccinieae</taxon>
        <taxon>Vaccinium</taxon>
    </lineage>
</organism>
<accession>A0ACB7Z497</accession>
<reference evidence="1 2" key="1">
    <citation type="journal article" date="2021" name="Hortic Res">
        <title>High-quality reference genome and annotation aids understanding of berry development for evergreen blueberry (Vaccinium darrowii).</title>
        <authorList>
            <person name="Yu J."/>
            <person name="Hulse-Kemp A.M."/>
            <person name="Babiker E."/>
            <person name="Staton M."/>
        </authorList>
    </citation>
    <scope>NUCLEOTIDE SEQUENCE [LARGE SCALE GENOMIC DNA]</scope>
    <source>
        <strain evidence="2">cv. NJ 8807/NJ 8810</strain>
        <tissue evidence="1">Young leaf</tissue>
    </source>
</reference>
<keyword evidence="2" id="KW-1185">Reference proteome</keyword>
<gene>
    <name evidence="1" type="ORF">Vadar_015309</name>
</gene>
<comment type="caution">
    <text evidence="1">The sequence shown here is derived from an EMBL/GenBank/DDBJ whole genome shotgun (WGS) entry which is preliminary data.</text>
</comment>
<name>A0ACB7Z497_9ERIC</name>
<evidence type="ECO:0000313" key="1">
    <source>
        <dbReference type="EMBL" id="KAH7860594.1"/>
    </source>
</evidence>
<protein>
    <submittedName>
        <fullName evidence="1">Uncharacterized protein</fullName>
    </submittedName>
</protein>